<evidence type="ECO:0000259" key="1">
    <source>
        <dbReference type="Pfam" id="PF00149"/>
    </source>
</evidence>
<evidence type="ECO:0000313" key="2">
    <source>
        <dbReference type="EMBL" id="AYV82461.1"/>
    </source>
</evidence>
<sequence length="266" mass="31093">MPLRRLHMQVISDIHLEFIEGAIFQKIVRPVAPNLAICGDLGLPYVDSYDNFLSKCSQNFKNVFLIAGNHEYYQWKRKEGQKMTMGEVDSLIETLTKKYANVRYLNNKYHVLDNKFAIIGTTLWSEIKPINYYYAQNGLNDYNQIYSSPDMLITPRYTDQKFTENSEWLQKTMDELRDKKLIIMSHHLPSKKLIHKKYGESPLNCCFASDLEHLMKGNVKYWLSGHTHSSFNMRINNTTCIVNPKGYRNENPAYDPAFKITIDEDI</sequence>
<feature type="domain" description="Calcineurin-like phosphoesterase" evidence="1">
    <location>
        <begin position="10"/>
        <end position="229"/>
    </location>
</feature>
<dbReference type="EMBL" id="MK072383">
    <property type="protein sequence ID" value="AYV82461.1"/>
    <property type="molecule type" value="Genomic_DNA"/>
</dbReference>
<proteinExistence type="predicted"/>
<accession>A0A3G5A8H0</accession>
<reference evidence="2" key="1">
    <citation type="submission" date="2018-10" db="EMBL/GenBank/DDBJ databases">
        <title>Hidden diversity of soil giant viruses.</title>
        <authorList>
            <person name="Schulz F."/>
            <person name="Alteio L."/>
            <person name="Goudeau D."/>
            <person name="Ryan E.M."/>
            <person name="Malmstrom R.R."/>
            <person name="Blanchard J."/>
            <person name="Woyke T."/>
        </authorList>
    </citation>
    <scope>NUCLEOTIDE SEQUENCE</scope>
    <source>
        <strain evidence="2">HYV1</strain>
    </source>
</reference>
<organism evidence="2">
    <name type="scientific">Hyperionvirus sp</name>
    <dbReference type="NCBI Taxonomy" id="2487770"/>
    <lineage>
        <taxon>Viruses</taxon>
        <taxon>Varidnaviria</taxon>
        <taxon>Bamfordvirae</taxon>
        <taxon>Nucleocytoviricota</taxon>
        <taxon>Megaviricetes</taxon>
        <taxon>Imitervirales</taxon>
        <taxon>Mimiviridae</taxon>
        <taxon>Klosneuvirinae</taxon>
    </lineage>
</organism>
<dbReference type="PANTHER" id="PTHR37844">
    <property type="entry name" value="SER/THR PROTEIN PHOSPHATASE SUPERFAMILY (AFU_ORTHOLOGUE AFUA_1G14840)"/>
    <property type="match status" value="1"/>
</dbReference>
<dbReference type="PANTHER" id="PTHR37844:SF2">
    <property type="entry name" value="SER_THR PROTEIN PHOSPHATASE SUPERFAMILY (AFU_ORTHOLOGUE AFUA_1G14840)"/>
    <property type="match status" value="1"/>
</dbReference>
<dbReference type="Gene3D" id="3.60.21.10">
    <property type="match status" value="1"/>
</dbReference>
<dbReference type="Pfam" id="PF00149">
    <property type="entry name" value="Metallophos"/>
    <property type="match status" value="1"/>
</dbReference>
<name>A0A3G5A8H0_9VIRU</name>
<dbReference type="InterPro" id="IPR004843">
    <property type="entry name" value="Calcineurin-like_PHP"/>
</dbReference>
<dbReference type="InterPro" id="IPR029052">
    <property type="entry name" value="Metallo-depent_PP-like"/>
</dbReference>
<dbReference type="GO" id="GO:0016787">
    <property type="term" value="F:hydrolase activity"/>
    <property type="evidence" value="ECO:0007669"/>
    <property type="project" value="InterPro"/>
</dbReference>
<dbReference type="SUPFAM" id="SSF56300">
    <property type="entry name" value="Metallo-dependent phosphatases"/>
    <property type="match status" value="1"/>
</dbReference>
<gene>
    <name evidence="2" type="ORF">Hyperionvirus1_40</name>
</gene>
<protein>
    <submittedName>
        <fullName evidence="2">Metallophosphatase</fullName>
    </submittedName>
</protein>